<proteinExistence type="predicted"/>
<feature type="compositionally biased region" description="Basic and acidic residues" evidence="1">
    <location>
        <begin position="69"/>
        <end position="82"/>
    </location>
</feature>
<keyword evidence="3" id="KW-1185">Reference proteome</keyword>
<dbReference type="AlphaFoldDB" id="A0ABD6AB47"/>
<dbReference type="RefSeq" id="WP_276303129.1">
    <property type="nucleotide sequence ID" value="NZ_CP119992.1"/>
</dbReference>
<protein>
    <submittedName>
        <fullName evidence="2">Uncharacterized protein</fullName>
    </submittedName>
</protein>
<evidence type="ECO:0000256" key="1">
    <source>
        <dbReference type="SAM" id="MobiDB-lite"/>
    </source>
</evidence>
<dbReference type="GeneID" id="79315692"/>
<accession>A0ABD6AB47</accession>
<evidence type="ECO:0000313" key="2">
    <source>
        <dbReference type="EMBL" id="MFC7317627.1"/>
    </source>
</evidence>
<sequence>MREVVARRSMSTARGPFAPRNPSNSVTSATVLENAVGTRNAANTTTTSIAKSAFVGRWEHSVAAIAFDRRGQRPSKTDREPVGSRGVAVGTAGSLGLSGGRATGDGSRGCNALRAVYPNTWHGETIRVSEEYHEWLTAHKRDDETMEETLRRMTRGPHPSDVAGLLSDAEVEDAKAAVERLRGRDRDRLDAARNAFENEDAG</sequence>
<dbReference type="EMBL" id="JBHTBF010000002">
    <property type="protein sequence ID" value="MFC7317627.1"/>
    <property type="molecule type" value="Genomic_DNA"/>
</dbReference>
<reference evidence="2 3" key="1">
    <citation type="journal article" date="2019" name="Int. J. Syst. Evol. Microbiol.">
        <title>The Global Catalogue of Microorganisms (GCM) 10K type strain sequencing project: providing services to taxonomists for standard genome sequencing and annotation.</title>
        <authorList>
            <consortium name="The Broad Institute Genomics Platform"/>
            <consortium name="The Broad Institute Genome Sequencing Center for Infectious Disease"/>
            <person name="Wu L."/>
            <person name="Ma J."/>
        </authorList>
    </citation>
    <scope>NUCLEOTIDE SEQUENCE [LARGE SCALE GENOMIC DNA]</scope>
    <source>
        <strain evidence="2 3">PSR21</strain>
    </source>
</reference>
<gene>
    <name evidence="2" type="ORF">ACFQPE_12650</name>
</gene>
<comment type="caution">
    <text evidence="2">The sequence shown here is derived from an EMBL/GenBank/DDBJ whole genome shotgun (WGS) entry which is preliminary data.</text>
</comment>
<feature type="region of interest" description="Disordered" evidence="1">
    <location>
        <begin position="69"/>
        <end position="88"/>
    </location>
</feature>
<feature type="region of interest" description="Disordered" evidence="1">
    <location>
        <begin position="1"/>
        <end position="26"/>
    </location>
</feature>
<name>A0ABD6AB47_9EURY</name>
<evidence type="ECO:0000313" key="3">
    <source>
        <dbReference type="Proteomes" id="UP001596547"/>
    </source>
</evidence>
<dbReference type="Proteomes" id="UP001596547">
    <property type="component" value="Unassembled WGS sequence"/>
</dbReference>
<organism evidence="2 3">
    <name type="scientific">Halomarina halobia</name>
    <dbReference type="NCBI Taxonomy" id="3033386"/>
    <lineage>
        <taxon>Archaea</taxon>
        <taxon>Methanobacteriati</taxon>
        <taxon>Methanobacteriota</taxon>
        <taxon>Stenosarchaea group</taxon>
        <taxon>Halobacteria</taxon>
        <taxon>Halobacteriales</taxon>
        <taxon>Natronomonadaceae</taxon>
        <taxon>Halomarina</taxon>
    </lineage>
</organism>